<feature type="domain" description="Response regulatory" evidence="11">
    <location>
        <begin position="103"/>
        <end position="221"/>
    </location>
</feature>
<evidence type="ECO:0000256" key="9">
    <source>
        <dbReference type="PROSITE-ProRule" id="PRU00357"/>
    </source>
</evidence>
<evidence type="ECO:0000259" key="11">
    <source>
        <dbReference type="PROSITE" id="PS50110"/>
    </source>
</evidence>
<dbReference type="InterPro" id="IPR010402">
    <property type="entry name" value="CCT_domain"/>
</dbReference>
<dbReference type="PANTHER" id="PTHR43874">
    <property type="entry name" value="TWO-COMPONENT RESPONSE REGULATOR"/>
    <property type="match status" value="1"/>
</dbReference>
<dbReference type="PANTHER" id="PTHR43874:SF125">
    <property type="entry name" value="TWO-COMPONENT RESPONSE REGULATOR-LIKE APRR7"/>
    <property type="match status" value="1"/>
</dbReference>
<proteinExistence type="inferred from homology"/>
<feature type="region of interest" description="Disordered" evidence="10">
    <location>
        <begin position="741"/>
        <end position="790"/>
    </location>
</feature>
<name>A0A6J0PR87_ELAGV</name>
<evidence type="ECO:0000256" key="4">
    <source>
        <dbReference type="ARBA" id="ARBA00023015"/>
    </source>
</evidence>
<evidence type="ECO:0000313" key="15">
    <source>
        <dbReference type="RefSeq" id="XP_019710406.1"/>
    </source>
</evidence>
<feature type="region of interest" description="Disordered" evidence="10">
    <location>
        <begin position="712"/>
        <end position="731"/>
    </location>
</feature>
<evidence type="ECO:0000256" key="10">
    <source>
        <dbReference type="SAM" id="MobiDB-lite"/>
    </source>
</evidence>
<reference evidence="14 15" key="1">
    <citation type="submission" date="2025-04" db="UniProtKB">
        <authorList>
            <consortium name="RefSeq"/>
        </authorList>
    </citation>
    <scope>IDENTIFICATION</scope>
</reference>
<comment type="caution">
    <text evidence="8">Lacks conserved residue(s) required for the propagation of feature annotation.</text>
</comment>
<dbReference type="RefSeq" id="XP_019710406.1">
    <property type="nucleotide sequence ID" value="XM_019854847.2"/>
</dbReference>
<dbReference type="Pfam" id="PF06203">
    <property type="entry name" value="CCT"/>
    <property type="match status" value="1"/>
</dbReference>
<dbReference type="Proteomes" id="UP000504607">
    <property type="component" value="Chromosome 14"/>
</dbReference>
<evidence type="ECO:0000313" key="13">
    <source>
        <dbReference type="Proteomes" id="UP000504607"/>
    </source>
</evidence>
<dbReference type="PROSITE" id="PS50110">
    <property type="entry name" value="RESPONSE_REGULATORY"/>
    <property type="match status" value="1"/>
</dbReference>
<evidence type="ECO:0000313" key="14">
    <source>
        <dbReference type="RefSeq" id="XP_010937773.1"/>
    </source>
</evidence>
<comment type="similarity">
    <text evidence="2">Belongs to the ARR-like family.</text>
</comment>
<evidence type="ECO:0000259" key="12">
    <source>
        <dbReference type="PROSITE" id="PS51017"/>
    </source>
</evidence>
<comment type="subcellular location">
    <subcellularLocation>
        <location evidence="1 9">Nucleus</location>
    </subcellularLocation>
</comment>
<dbReference type="GO" id="GO:0005634">
    <property type="term" value="C:nucleus"/>
    <property type="evidence" value="ECO:0007669"/>
    <property type="project" value="UniProtKB-SubCell"/>
</dbReference>
<dbReference type="KEGG" id="egu:105057033"/>
<organism evidence="13 15">
    <name type="scientific">Elaeis guineensis var. tenera</name>
    <name type="common">Oil palm</name>
    <dbReference type="NCBI Taxonomy" id="51953"/>
    <lineage>
        <taxon>Eukaryota</taxon>
        <taxon>Viridiplantae</taxon>
        <taxon>Streptophyta</taxon>
        <taxon>Embryophyta</taxon>
        <taxon>Tracheophyta</taxon>
        <taxon>Spermatophyta</taxon>
        <taxon>Magnoliopsida</taxon>
        <taxon>Liliopsida</taxon>
        <taxon>Arecaceae</taxon>
        <taxon>Arecoideae</taxon>
        <taxon>Cocoseae</taxon>
        <taxon>Elaeidinae</taxon>
        <taxon>Elaeis</taxon>
    </lineage>
</organism>
<feature type="compositionally biased region" description="Low complexity" evidence="10">
    <location>
        <begin position="72"/>
        <end position="85"/>
    </location>
</feature>
<keyword evidence="13" id="KW-1185">Reference proteome</keyword>
<dbReference type="OrthoDB" id="60033at2759"/>
<evidence type="ECO:0000256" key="8">
    <source>
        <dbReference type="PROSITE-ProRule" id="PRU00169"/>
    </source>
</evidence>
<dbReference type="SMART" id="SM00448">
    <property type="entry name" value="REC"/>
    <property type="match status" value="1"/>
</dbReference>
<evidence type="ECO:0000256" key="1">
    <source>
        <dbReference type="ARBA" id="ARBA00004123"/>
    </source>
</evidence>
<dbReference type="SUPFAM" id="SSF52172">
    <property type="entry name" value="CheY-like"/>
    <property type="match status" value="1"/>
</dbReference>
<evidence type="ECO:0000256" key="3">
    <source>
        <dbReference type="ARBA" id="ARBA00023012"/>
    </source>
</evidence>
<keyword evidence="5" id="KW-0090">Biological rhythms</keyword>
<dbReference type="RefSeq" id="XP_010937773.1">
    <property type="nucleotide sequence ID" value="XM_010939471.3"/>
</dbReference>
<evidence type="ECO:0000256" key="6">
    <source>
        <dbReference type="ARBA" id="ARBA00023163"/>
    </source>
</evidence>
<dbReference type="InterPro" id="IPR011006">
    <property type="entry name" value="CheY-like_superfamily"/>
</dbReference>
<feature type="compositionally biased region" description="Basic residues" evidence="10">
    <location>
        <begin position="741"/>
        <end position="762"/>
    </location>
</feature>
<gene>
    <name evidence="14 15" type="primary">LOC105057033</name>
</gene>
<dbReference type="Pfam" id="PF00072">
    <property type="entry name" value="Response_reg"/>
    <property type="match status" value="1"/>
</dbReference>
<dbReference type="Gene3D" id="3.40.50.2300">
    <property type="match status" value="1"/>
</dbReference>
<dbReference type="GO" id="GO:0009736">
    <property type="term" value="P:cytokinin-activated signaling pathway"/>
    <property type="evidence" value="ECO:0007669"/>
    <property type="project" value="InterPro"/>
</dbReference>
<keyword evidence="4" id="KW-0805">Transcription regulation</keyword>
<dbReference type="AlphaFoldDB" id="A0A6J0PR87"/>
<dbReference type="GeneID" id="105057033"/>
<feature type="compositionally biased region" description="Polar residues" evidence="10">
    <location>
        <begin position="294"/>
        <end position="310"/>
    </location>
</feature>
<accession>A0A6J0PR87</accession>
<feature type="region of interest" description="Disordered" evidence="10">
    <location>
        <begin position="616"/>
        <end position="645"/>
    </location>
</feature>
<feature type="domain" description="CCT" evidence="12">
    <location>
        <begin position="736"/>
        <end position="778"/>
    </location>
</feature>
<dbReference type="FunFam" id="3.40.50.2300:FF:000214">
    <property type="entry name" value="Two-component response regulator-like PRR37"/>
    <property type="match status" value="1"/>
</dbReference>
<dbReference type="InterPro" id="IPR001789">
    <property type="entry name" value="Sig_transdc_resp-reg_receiver"/>
</dbReference>
<evidence type="ECO:0000256" key="7">
    <source>
        <dbReference type="ARBA" id="ARBA00023242"/>
    </source>
</evidence>
<feature type="compositionally biased region" description="Basic residues" evidence="10">
    <location>
        <begin position="616"/>
        <end position="627"/>
    </location>
</feature>
<feature type="compositionally biased region" description="Low complexity" evidence="10">
    <location>
        <begin position="226"/>
        <end position="235"/>
    </location>
</feature>
<dbReference type="GO" id="GO:0048511">
    <property type="term" value="P:rhythmic process"/>
    <property type="evidence" value="ECO:0007669"/>
    <property type="project" value="UniProtKB-KW"/>
</dbReference>
<dbReference type="InterPro" id="IPR045279">
    <property type="entry name" value="ARR-like"/>
</dbReference>
<dbReference type="GO" id="GO:0000160">
    <property type="term" value="P:phosphorelay signal transduction system"/>
    <property type="evidence" value="ECO:0007669"/>
    <property type="project" value="UniProtKB-KW"/>
</dbReference>
<feature type="compositionally biased region" description="Polar residues" evidence="10">
    <location>
        <begin position="719"/>
        <end position="731"/>
    </location>
</feature>
<protein>
    <submittedName>
        <fullName evidence="14 15">Two-component response regulator-like PRR37 isoform X1</fullName>
    </submittedName>
</protein>
<keyword evidence="6" id="KW-0804">Transcription</keyword>
<keyword evidence="3" id="KW-0902">Two-component regulatory system</keyword>
<dbReference type="PROSITE" id="PS51017">
    <property type="entry name" value="CCT"/>
    <property type="match status" value="1"/>
</dbReference>
<evidence type="ECO:0000256" key="2">
    <source>
        <dbReference type="ARBA" id="ARBA00010330"/>
    </source>
</evidence>
<feature type="region of interest" description="Disordered" evidence="10">
    <location>
        <begin position="1"/>
        <end position="21"/>
    </location>
</feature>
<evidence type="ECO:0000256" key="5">
    <source>
        <dbReference type="ARBA" id="ARBA00023108"/>
    </source>
</evidence>
<dbReference type="CDD" id="cd17582">
    <property type="entry name" value="psREC_PRR"/>
    <property type="match status" value="1"/>
</dbReference>
<feature type="compositionally biased region" description="Polar residues" evidence="10">
    <location>
        <begin position="274"/>
        <end position="284"/>
    </location>
</feature>
<feature type="region of interest" description="Disordered" evidence="10">
    <location>
        <begin position="226"/>
        <end position="310"/>
    </location>
</feature>
<keyword evidence="7 9" id="KW-0539">Nucleus</keyword>
<sequence>MGSVDEASPHGAENKGPAELNYQICDEHKEVRDDIVGESQGLSEEDESRINEVTEDLNNNQEGDMAVPLTHQPGPQKLQQQQQQQQPGPIIQWERFLTVRTLKVLLVENDDSTRQVVSALLRNCSYEVTAVSNGLQAWKILEDLTNHIDLVLTEVVMPWLSGIGLLSKIMSHKTRKNIPVIMMSSNDSMGTVFKCLSKGAVDFLVKPIRKNELKNLWQHVWRRYHSSSGSGSESGIQTQKSAKSKSVDESDNYSGSNDDDDNGSIGLNIRDGSDNGSGTQSSWTKRAVEVDSPQHVSPSDQLANPPDSTCAQVIHPKPEAFCHDWVSMNANGECEGQIEPTDDFMGKDLEIGVARNPDTQRETYPTEQVSTRLTGTSVDRLPESGLKNEGALGLDSNNVFDEPSTQAADLIGTIANSNDAVTRFMEPRNGFSQITKGKDITADSSMELPSLELSLKRLRSTGEGGTATHDSRNVLRRSDLSAFSRYRTSVTSNQAPTGYGGSCSPLYNSSEAVKTESTYNMMSSSNAAPLKQGSNVSSNNDMGSTTKNVFSKPVAVKEKTATTSAVKCIQPTTAFRPVQFQSSGTQQVMQEKVDDVTAAGSPGQLREIQCQVEVQHHHHHYHHHHVTHSIQKQQQLQPPPDHDLSLKNMAAAAPQCGSSNMFAGPMEGNIANYSINGSNSGSNHGSSGQHGSTAVNAVGMDMEIADGIADKSGAGGANWSGSRSGSGVDQSRFAQREAALKKFRQKKKARNFGKKVRYQSRKRLAEQRPRVRGQFVRQSVQEQRGEEADR</sequence>
<feature type="region of interest" description="Disordered" evidence="10">
    <location>
        <begin position="62"/>
        <end position="85"/>
    </location>
</feature>